<evidence type="ECO:0000313" key="3">
    <source>
        <dbReference type="Proteomes" id="UP000006038"/>
    </source>
</evidence>
<dbReference type="EnsemblPlants" id="OB01G25160.1">
    <property type="protein sequence ID" value="OB01G25160.1"/>
    <property type="gene ID" value="OB01G25160"/>
</dbReference>
<reference evidence="2" key="2">
    <citation type="submission" date="2013-04" db="UniProtKB">
        <authorList>
            <consortium name="EnsemblPlants"/>
        </authorList>
    </citation>
    <scope>IDENTIFICATION</scope>
</reference>
<protein>
    <submittedName>
        <fullName evidence="2">Uncharacterized protein</fullName>
    </submittedName>
</protein>
<evidence type="ECO:0000256" key="1">
    <source>
        <dbReference type="SAM" id="MobiDB-lite"/>
    </source>
</evidence>
<dbReference type="HOGENOM" id="CLU_2310403_0_0_1"/>
<dbReference type="Gramene" id="OB01G25160.1">
    <property type="protein sequence ID" value="OB01G25160.1"/>
    <property type="gene ID" value="OB01G25160"/>
</dbReference>
<sequence length="100" mass="10751">MGQGHRAGAGAGEEPRHAAPSVPPPRRRGGADQRRRAPRQGWRCSQEGIRVHGCHYGRPIERRGEEAEMSGDQNDAEATGPEDGGGQYANQNHGLTSLMV</sequence>
<organism evidence="2">
    <name type="scientific">Oryza brachyantha</name>
    <name type="common">malo sina</name>
    <dbReference type="NCBI Taxonomy" id="4533"/>
    <lineage>
        <taxon>Eukaryota</taxon>
        <taxon>Viridiplantae</taxon>
        <taxon>Streptophyta</taxon>
        <taxon>Embryophyta</taxon>
        <taxon>Tracheophyta</taxon>
        <taxon>Spermatophyta</taxon>
        <taxon>Magnoliopsida</taxon>
        <taxon>Liliopsida</taxon>
        <taxon>Poales</taxon>
        <taxon>Poaceae</taxon>
        <taxon>BOP clade</taxon>
        <taxon>Oryzoideae</taxon>
        <taxon>Oryzeae</taxon>
        <taxon>Oryzinae</taxon>
        <taxon>Oryza</taxon>
    </lineage>
</organism>
<accession>J3KZW0</accession>
<evidence type="ECO:0000313" key="2">
    <source>
        <dbReference type="EnsemblPlants" id="OB01G25160.1"/>
    </source>
</evidence>
<keyword evidence="3" id="KW-1185">Reference proteome</keyword>
<proteinExistence type="predicted"/>
<feature type="compositionally biased region" description="Polar residues" evidence="1">
    <location>
        <begin position="88"/>
        <end position="100"/>
    </location>
</feature>
<feature type="compositionally biased region" description="Gly residues" evidence="1">
    <location>
        <begin position="1"/>
        <end position="11"/>
    </location>
</feature>
<reference evidence="2" key="1">
    <citation type="journal article" date="2013" name="Nat. Commun.">
        <title>Whole-genome sequencing of Oryza brachyantha reveals mechanisms underlying Oryza genome evolution.</title>
        <authorList>
            <person name="Chen J."/>
            <person name="Huang Q."/>
            <person name="Gao D."/>
            <person name="Wang J."/>
            <person name="Lang Y."/>
            <person name="Liu T."/>
            <person name="Li B."/>
            <person name="Bai Z."/>
            <person name="Luis Goicoechea J."/>
            <person name="Liang C."/>
            <person name="Chen C."/>
            <person name="Zhang W."/>
            <person name="Sun S."/>
            <person name="Liao Y."/>
            <person name="Zhang X."/>
            <person name="Yang L."/>
            <person name="Song C."/>
            <person name="Wang M."/>
            <person name="Shi J."/>
            <person name="Liu G."/>
            <person name="Liu J."/>
            <person name="Zhou H."/>
            <person name="Zhou W."/>
            <person name="Yu Q."/>
            <person name="An N."/>
            <person name="Chen Y."/>
            <person name="Cai Q."/>
            <person name="Wang B."/>
            <person name="Liu B."/>
            <person name="Min J."/>
            <person name="Huang Y."/>
            <person name="Wu H."/>
            <person name="Li Z."/>
            <person name="Zhang Y."/>
            <person name="Yin Y."/>
            <person name="Song W."/>
            <person name="Jiang J."/>
            <person name="Jackson S.A."/>
            <person name="Wing R.A."/>
            <person name="Wang J."/>
            <person name="Chen M."/>
        </authorList>
    </citation>
    <scope>NUCLEOTIDE SEQUENCE [LARGE SCALE GENOMIC DNA]</scope>
    <source>
        <strain evidence="2">cv. IRGC 101232</strain>
    </source>
</reference>
<name>J3KZW0_ORYBR</name>
<feature type="region of interest" description="Disordered" evidence="1">
    <location>
        <begin position="1"/>
        <end position="100"/>
    </location>
</feature>
<dbReference type="Proteomes" id="UP000006038">
    <property type="component" value="Chromosome 1"/>
</dbReference>
<dbReference type="AlphaFoldDB" id="J3KZW0"/>